<dbReference type="OrthoDB" id="62952at2759"/>
<gene>
    <name evidence="2" type="ORF">CTHT_0072290</name>
</gene>
<protein>
    <recommendedName>
        <fullName evidence="4">F-box domain-containing protein</fullName>
    </recommendedName>
</protein>
<organism evidence="3">
    <name type="scientific">Chaetomium thermophilum (strain DSM 1495 / CBS 144.50 / IMI 039719)</name>
    <name type="common">Thermochaetoides thermophila</name>
    <dbReference type="NCBI Taxonomy" id="759272"/>
    <lineage>
        <taxon>Eukaryota</taxon>
        <taxon>Fungi</taxon>
        <taxon>Dikarya</taxon>
        <taxon>Ascomycota</taxon>
        <taxon>Pezizomycotina</taxon>
        <taxon>Sordariomycetes</taxon>
        <taxon>Sordariomycetidae</taxon>
        <taxon>Sordariales</taxon>
        <taxon>Chaetomiaceae</taxon>
        <taxon>Thermochaetoides</taxon>
    </lineage>
</organism>
<feature type="region of interest" description="Disordered" evidence="1">
    <location>
        <begin position="27"/>
        <end position="47"/>
    </location>
</feature>
<feature type="compositionally biased region" description="Polar residues" evidence="1">
    <location>
        <begin position="36"/>
        <end position="47"/>
    </location>
</feature>
<dbReference type="KEGG" id="cthr:CTHT_0072290"/>
<dbReference type="AlphaFoldDB" id="G0SFV7"/>
<dbReference type="PANTHER" id="PTHR42085:SF4">
    <property type="entry name" value="F-BOX DOMAIN-CONTAINING PROTEIN"/>
    <property type="match status" value="1"/>
</dbReference>
<keyword evidence="3" id="KW-1185">Reference proteome</keyword>
<reference evidence="2 3" key="1">
    <citation type="journal article" date="2011" name="Cell">
        <title>Insight into structure and assembly of the nuclear pore complex by utilizing the genome of a eukaryotic thermophile.</title>
        <authorList>
            <person name="Amlacher S."/>
            <person name="Sarges P."/>
            <person name="Flemming D."/>
            <person name="van Noort V."/>
            <person name="Kunze R."/>
            <person name="Devos D.P."/>
            <person name="Arumugam M."/>
            <person name="Bork P."/>
            <person name="Hurt E."/>
        </authorList>
    </citation>
    <scope>NUCLEOTIDE SEQUENCE [LARGE SCALE GENOMIC DNA]</scope>
    <source>
        <strain evidence="3">DSM 1495 / CBS 144.50 / IMI 039719</strain>
    </source>
</reference>
<name>G0SFV7_CHATD</name>
<dbReference type="STRING" id="759272.G0SFV7"/>
<evidence type="ECO:0000313" key="3">
    <source>
        <dbReference type="Proteomes" id="UP000008066"/>
    </source>
</evidence>
<dbReference type="RefSeq" id="XP_006697490.1">
    <property type="nucleotide sequence ID" value="XM_006697427.1"/>
</dbReference>
<proteinExistence type="predicted"/>
<dbReference type="HOGENOM" id="CLU_665950_0_0_1"/>
<dbReference type="GeneID" id="18261267"/>
<dbReference type="EMBL" id="GL988047">
    <property type="protein sequence ID" value="EGS17872.1"/>
    <property type="molecule type" value="Genomic_DNA"/>
</dbReference>
<dbReference type="eggNOG" id="ENOG502RP0U">
    <property type="taxonomic scope" value="Eukaryota"/>
</dbReference>
<evidence type="ECO:0000313" key="2">
    <source>
        <dbReference type="EMBL" id="EGS17872.1"/>
    </source>
</evidence>
<dbReference type="OMA" id="FARIWIR"/>
<evidence type="ECO:0008006" key="4">
    <source>
        <dbReference type="Google" id="ProtNLM"/>
    </source>
</evidence>
<dbReference type="PANTHER" id="PTHR42085">
    <property type="entry name" value="F-BOX DOMAIN-CONTAINING PROTEIN"/>
    <property type="match status" value="1"/>
</dbReference>
<sequence length="423" mass="48198">MLGLRPRSNCPSAPSCYRLFPVSSSSSPAPLPSSSQIRSEPTTQTSPLLRLPGEIRNQIYQHLLVLPEPVHIYRRSDAQGESDDGVSLHQSLVSLFLTCRQVYLEASSVFYSQNKFVLPADSSAAPHQVQANFLFRWFLDCIGPRNSAFLRHLAVPFPVDPYALIQSHLSPNKEMDSALQTLIPALQRRCPNLETLEFDVRCNNHWLRLLHPHTSTISSMFSQLDDTLRSSFPRLRHIGLCLTGPTREYTWTLYGDSTSMEMPEEEYEWLRQVIEQEHGWELKVAESELETVFGSDIESELGYTHRRRTPTGWSTLWLPKTPRDPTAALYERPETASILPDDTFSSKVRFARIWIRSPSRATQSREDLEEWLQWKETMLAQAGPGVGLHTSYCFGSRHSLVPAETSKRKLEKLASKLRSIVAF</sequence>
<evidence type="ECO:0000256" key="1">
    <source>
        <dbReference type="SAM" id="MobiDB-lite"/>
    </source>
</evidence>
<dbReference type="InterPro" id="IPR038883">
    <property type="entry name" value="AN11006-like"/>
</dbReference>
<dbReference type="Proteomes" id="UP000008066">
    <property type="component" value="Unassembled WGS sequence"/>
</dbReference>
<accession>G0SFV7</accession>